<feature type="domain" description="EXPERA" evidence="8">
    <location>
        <begin position="8"/>
        <end position="140"/>
    </location>
</feature>
<protein>
    <recommendedName>
        <fullName evidence="8">EXPERA domain-containing protein</fullName>
    </recommendedName>
</protein>
<evidence type="ECO:0000256" key="6">
    <source>
        <dbReference type="ARBA" id="ARBA00023136"/>
    </source>
</evidence>
<evidence type="ECO:0000313" key="9">
    <source>
        <dbReference type="EMBL" id="PKA52608.1"/>
    </source>
</evidence>
<dbReference type="PROSITE" id="PS51751">
    <property type="entry name" value="EXPERA"/>
    <property type="match status" value="1"/>
</dbReference>
<feature type="transmembrane region" description="Helical" evidence="7">
    <location>
        <begin position="7"/>
        <end position="26"/>
    </location>
</feature>
<feature type="transmembrane region" description="Helical" evidence="7">
    <location>
        <begin position="125"/>
        <end position="145"/>
    </location>
</feature>
<evidence type="ECO:0000313" key="10">
    <source>
        <dbReference type="Proteomes" id="UP000236161"/>
    </source>
</evidence>
<dbReference type="InterPro" id="IPR051987">
    <property type="entry name" value="Sigma-2_receptor-like"/>
</dbReference>
<keyword evidence="5 7" id="KW-1133">Transmembrane helix</keyword>
<dbReference type="PANTHER" id="PTHR31204">
    <property type="entry name" value="SIGMA INTRACELLULAR RECEPTOR 2"/>
    <property type="match status" value="1"/>
</dbReference>
<keyword evidence="4" id="KW-0256">Endoplasmic reticulum</keyword>
<dbReference type="Pfam" id="PF05241">
    <property type="entry name" value="EBP"/>
    <property type="match status" value="1"/>
</dbReference>
<dbReference type="PIRSF" id="PIRSF031032">
    <property type="entry name" value="TMP_97_prd"/>
    <property type="match status" value="1"/>
</dbReference>
<evidence type="ECO:0000256" key="7">
    <source>
        <dbReference type="PIRNR" id="PIRNR031032"/>
    </source>
</evidence>
<keyword evidence="3 7" id="KW-0812">Transmembrane</keyword>
<dbReference type="PANTHER" id="PTHR31204:SF1">
    <property type="entry name" value="SIGMA INTRACELLULAR RECEPTOR 2"/>
    <property type="match status" value="1"/>
</dbReference>
<name>A0A2I0AAN9_9ASPA</name>
<evidence type="ECO:0000256" key="4">
    <source>
        <dbReference type="ARBA" id="ARBA00022824"/>
    </source>
</evidence>
<comment type="subcellular location">
    <subcellularLocation>
        <location evidence="1">Endoplasmic reticulum membrane</location>
        <topology evidence="1">Multi-pass membrane protein</topology>
    </subcellularLocation>
</comment>
<comment type="similarity">
    <text evidence="2">Belongs to the TMEM97/sigma-2 receptor family.</text>
</comment>
<dbReference type="GO" id="GO:0005789">
    <property type="term" value="C:endoplasmic reticulum membrane"/>
    <property type="evidence" value="ECO:0007669"/>
    <property type="project" value="UniProtKB-SubCell"/>
</dbReference>
<evidence type="ECO:0000256" key="2">
    <source>
        <dbReference type="ARBA" id="ARBA00009096"/>
    </source>
</evidence>
<keyword evidence="10" id="KW-1185">Reference proteome</keyword>
<accession>A0A2I0AAN9</accession>
<dbReference type="EMBL" id="KZ452001">
    <property type="protein sequence ID" value="PKA52608.1"/>
    <property type="molecule type" value="Genomic_DNA"/>
</dbReference>
<dbReference type="InterPro" id="IPR033118">
    <property type="entry name" value="EXPERA"/>
</dbReference>
<proteinExistence type="inferred from homology"/>
<evidence type="ECO:0000259" key="8">
    <source>
        <dbReference type="PROSITE" id="PS51751"/>
    </source>
</evidence>
<feature type="transmembrane region" description="Helical" evidence="7">
    <location>
        <begin position="63"/>
        <end position="85"/>
    </location>
</feature>
<dbReference type="Proteomes" id="UP000236161">
    <property type="component" value="Unassembled WGS sequence"/>
</dbReference>
<dbReference type="AlphaFoldDB" id="A0A2I0AAN9"/>
<keyword evidence="6 7" id="KW-0472">Membrane</keyword>
<dbReference type="InterPro" id="IPR016964">
    <property type="entry name" value="Sigma2_recept"/>
</dbReference>
<dbReference type="OrthoDB" id="433124at2759"/>
<dbReference type="STRING" id="1088818.A0A2I0AAN9"/>
<evidence type="ECO:0000256" key="5">
    <source>
        <dbReference type="ARBA" id="ARBA00022989"/>
    </source>
</evidence>
<feature type="transmembrane region" description="Helical" evidence="7">
    <location>
        <begin position="92"/>
        <end position="113"/>
    </location>
</feature>
<sequence>MGVVSGFVDFVIVVFSVVLALTVPLIDAQICLPSGFYPPALVDLKRWYEEEYGDYLMKERPHFYIGLVWVEIVFLWPLSIANIYGILARRPWAVTTALMAGISTATGMVSLMAEYLGSGRASDKLLQLFTPFLAFSFFAILKGLFSKPRHTVIKQSHAAAARKKRA</sequence>
<evidence type="ECO:0000256" key="1">
    <source>
        <dbReference type="ARBA" id="ARBA00004477"/>
    </source>
</evidence>
<evidence type="ECO:0000256" key="3">
    <source>
        <dbReference type="ARBA" id="ARBA00022692"/>
    </source>
</evidence>
<gene>
    <name evidence="9" type="ORF">AXF42_Ash001589</name>
</gene>
<reference evidence="9 10" key="1">
    <citation type="journal article" date="2017" name="Nature">
        <title>The Apostasia genome and the evolution of orchids.</title>
        <authorList>
            <person name="Zhang G.Q."/>
            <person name="Liu K.W."/>
            <person name="Li Z."/>
            <person name="Lohaus R."/>
            <person name="Hsiao Y.Y."/>
            <person name="Niu S.C."/>
            <person name="Wang J.Y."/>
            <person name="Lin Y.C."/>
            <person name="Xu Q."/>
            <person name="Chen L.J."/>
            <person name="Yoshida K."/>
            <person name="Fujiwara S."/>
            <person name="Wang Z.W."/>
            <person name="Zhang Y.Q."/>
            <person name="Mitsuda N."/>
            <person name="Wang M."/>
            <person name="Liu G.H."/>
            <person name="Pecoraro L."/>
            <person name="Huang H.X."/>
            <person name="Xiao X.J."/>
            <person name="Lin M."/>
            <person name="Wu X.Y."/>
            <person name="Wu W.L."/>
            <person name="Chen Y.Y."/>
            <person name="Chang S.B."/>
            <person name="Sakamoto S."/>
            <person name="Ohme-Takagi M."/>
            <person name="Yagi M."/>
            <person name="Zeng S.J."/>
            <person name="Shen C.Y."/>
            <person name="Yeh C.M."/>
            <person name="Luo Y.B."/>
            <person name="Tsai W.C."/>
            <person name="Van de Peer Y."/>
            <person name="Liu Z.J."/>
        </authorList>
    </citation>
    <scope>NUCLEOTIDE SEQUENCE [LARGE SCALE GENOMIC DNA]</scope>
    <source>
        <strain evidence="10">cv. Shenzhen</strain>
        <tissue evidence="9">Stem</tissue>
    </source>
</reference>
<organism evidence="9 10">
    <name type="scientific">Apostasia shenzhenica</name>
    <dbReference type="NCBI Taxonomy" id="1088818"/>
    <lineage>
        <taxon>Eukaryota</taxon>
        <taxon>Viridiplantae</taxon>
        <taxon>Streptophyta</taxon>
        <taxon>Embryophyta</taxon>
        <taxon>Tracheophyta</taxon>
        <taxon>Spermatophyta</taxon>
        <taxon>Magnoliopsida</taxon>
        <taxon>Liliopsida</taxon>
        <taxon>Asparagales</taxon>
        <taxon>Orchidaceae</taxon>
        <taxon>Apostasioideae</taxon>
        <taxon>Apostasia</taxon>
    </lineage>
</organism>